<dbReference type="Proteomes" id="UP000823775">
    <property type="component" value="Unassembled WGS sequence"/>
</dbReference>
<comment type="caution">
    <text evidence="1">The sequence shown here is derived from an EMBL/GenBank/DDBJ whole genome shotgun (WGS) entry which is preliminary data.</text>
</comment>
<name>A0ABS8RRZ9_DATST</name>
<organism evidence="1 2">
    <name type="scientific">Datura stramonium</name>
    <name type="common">Jimsonweed</name>
    <name type="synonym">Common thornapple</name>
    <dbReference type="NCBI Taxonomy" id="4076"/>
    <lineage>
        <taxon>Eukaryota</taxon>
        <taxon>Viridiplantae</taxon>
        <taxon>Streptophyta</taxon>
        <taxon>Embryophyta</taxon>
        <taxon>Tracheophyta</taxon>
        <taxon>Spermatophyta</taxon>
        <taxon>Magnoliopsida</taxon>
        <taxon>eudicotyledons</taxon>
        <taxon>Gunneridae</taxon>
        <taxon>Pentapetalae</taxon>
        <taxon>asterids</taxon>
        <taxon>lamiids</taxon>
        <taxon>Solanales</taxon>
        <taxon>Solanaceae</taxon>
        <taxon>Solanoideae</taxon>
        <taxon>Datureae</taxon>
        <taxon>Datura</taxon>
    </lineage>
</organism>
<protein>
    <submittedName>
        <fullName evidence="1">Uncharacterized protein</fullName>
    </submittedName>
</protein>
<gene>
    <name evidence="1" type="ORF">HAX54_051815</name>
</gene>
<proteinExistence type="predicted"/>
<sequence length="92" mass="9916">MRISWIPSSAHVEICPDPVGWEVFGEAGVGFRRVSGERKVVVAGKWLFPVLGSVRRFAGSYGERVVLVAGGENKEEREIGGLPPVRGKAAVL</sequence>
<accession>A0ABS8RRZ9</accession>
<reference evidence="1 2" key="1">
    <citation type="journal article" date="2021" name="BMC Genomics">
        <title>Datura genome reveals duplications of psychoactive alkaloid biosynthetic genes and high mutation rate following tissue culture.</title>
        <authorList>
            <person name="Rajewski A."/>
            <person name="Carter-House D."/>
            <person name="Stajich J."/>
            <person name="Litt A."/>
        </authorList>
    </citation>
    <scope>NUCLEOTIDE SEQUENCE [LARGE SCALE GENOMIC DNA]</scope>
    <source>
        <strain evidence="1">AR-01</strain>
    </source>
</reference>
<evidence type="ECO:0000313" key="2">
    <source>
        <dbReference type="Proteomes" id="UP000823775"/>
    </source>
</evidence>
<evidence type="ECO:0000313" key="1">
    <source>
        <dbReference type="EMBL" id="MCD7449384.1"/>
    </source>
</evidence>
<dbReference type="EMBL" id="JACEIK010000093">
    <property type="protein sequence ID" value="MCD7449384.1"/>
    <property type="molecule type" value="Genomic_DNA"/>
</dbReference>
<keyword evidence="2" id="KW-1185">Reference proteome</keyword>